<name>A0A238Z959_9PSED</name>
<proteinExistence type="predicted"/>
<feature type="region of interest" description="Disordered" evidence="1">
    <location>
        <begin position="21"/>
        <end position="40"/>
    </location>
</feature>
<reference evidence="3" key="1">
    <citation type="submission" date="2017-06" db="EMBL/GenBank/DDBJ databases">
        <authorList>
            <person name="Varghese N."/>
            <person name="Submissions S."/>
        </authorList>
    </citation>
    <scope>NUCLEOTIDE SEQUENCE [LARGE SCALE GENOMIC DNA]</scope>
    <source>
        <strain evidence="3">CIP 108523</strain>
    </source>
</reference>
<accession>A0A238Z959</accession>
<dbReference type="AlphaFoldDB" id="A0A238Z959"/>
<evidence type="ECO:0000313" key="3">
    <source>
        <dbReference type="Proteomes" id="UP000242915"/>
    </source>
</evidence>
<dbReference type="Proteomes" id="UP000242915">
    <property type="component" value="Unassembled WGS sequence"/>
</dbReference>
<evidence type="ECO:0000256" key="1">
    <source>
        <dbReference type="SAM" id="MobiDB-lite"/>
    </source>
</evidence>
<gene>
    <name evidence="2" type="ORF">SAMN05216255_0255</name>
</gene>
<sequence length="40" mass="4581">MGLINARLRQWLFSLCQSRSGQCLQPPEKPSPTKPQQRAE</sequence>
<evidence type="ECO:0000313" key="2">
    <source>
        <dbReference type="EMBL" id="SNR80026.1"/>
    </source>
</evidence>
<keyword evidence="3" id="KW-1185">Reference proteome</keyword>
<protein>
    <submittedName>
        <fullName evidence="2">Uncharacterized protein</fullName>
    </submittedName>
</protein>
<organism evidence="2 3">
    <name type="scientific">Pseudomonas segetis</name>
    <dbReference type="NCBI Taxonomy" id="298908"/>
    <lineage>
        <taxon>Bacteria</taxon>
        <taxon>Pseudomonadati</taxon>
        <taxon>Pseudomonadota</taxon>
        <taxon>Gammaproteobacteria</taxon>
        <taxon>Pseudomonadales</taxon>
        <taxon>Pseudomonadaceae</taxon>
        <taxon>Pseudomonas</taxon>
    </lineage>
</organism>
<dbReference type="EMBL" id="FZOG01000001">
    <property type="protein sequence ID" value="SNR80026.1"/>
    <property type="molecule type" value="Genomic_DNA"/>
</dbReference>